<dbReference type="NCBIfam" id="TIGR00237">
    <property type="entry name" value="xseA"/>
    <property type="match status" value="1"/>
</dbReference>
<dbReference type="PANTHER" id="PTHR30008">
    <property type="entry name" value="EXODEOXYRIBONUCLEASE 7 LARGE SUBUNIT"/>
    <property type="match status" value="1"/>
</dbReference>
<accession>A0A1I1FIZ0</accession>
<dbReference type="AlphaFoldDB" id="A0A1I1FIZ0"/>
<sequence>MPEKLPDKIIFSLAEVARSIQKTISERYKSVYWIKAEMNKLNYYSHSGHCYPELVEKKEGKVIAEMRSVLWSGDYQRINRRFIALTKETLKDGITILFQAAITYDPVYGLSLRIVDIDPAYSLGELEREKLESIERLKREGLFYANKQLPFPLVPKRLAVISVETSKGYSDFLKIITGNPWGYRFEHKLFPALLQGEKSISSIVNQLTAIEQQLDQYDVVAIIRGGGGDVGLSSYNSYLLASAIARFPIPVLTGIGHSTNETVSEMVAHQKAITPSELADFLIQRFHEFAAPVIQAQETIVRKATLLLANHKDTLNNCARYFRLNSIHLLNQQRKIIEHNTIRLGIAASTATKRQHQALQYPAQALQTASMAALKNNHISLNAMEKSIELLDPQQVLNRGYSITRHNGRAVKYAAEISKGDILETFFASGSIKSTVQSKSVPNE</sequence>
<dbReference type="Pfam" id="PF13742">
    <property type="entry name" value="tRNA_anti_2"/>
    <property type="match status" value="1"/>
</dbReference>
<keyword evidence="2 5" id="KW-0540">Nuclease</keyword>
<dbReference type="GO" id="GO:0003676">
    <property type="term" value="F:nucleic acid binding"/>
    <property type="evidence" value="ECO:0007669"/>
    <property type="project" value="InterPro"/>
</dbReference>
<dbReference type="PANTHER" id="PTHR30008:SF0">
    <property type="entry name" value="EXODEOXYRIBONUCLEASE 7 LARGE SUBUNIT"/>
    <property type="match status" value="1"/>
</dbReference>
<keyword evidence="4 5" id="KW-0269">Exonuclease</keyword>
<comment type="catalytic activity">
    <reaction evidence="5">
        <text>Exonucleolytic cleavage in either 5'- to 3'- or 3'- to 5'-direction to yield nucleoside 5'-phosphates.</text>
        <dbReference type="EC" id="3.1.11.6"/>
    </reaction>
</comment>
<comment type="similarity">
    <text evidence="5">Belongs to the XseA family.</text>
</comment>
<comment type="subcellular location">
    <subcellularLocation>
        <location evidence="5">Cytoplasm</location>
    </subcellularLocation>
</comment>
<organism evidence="8 9">
    <name type="scientific">Parapedobacter composti</name>
    <dbReference type="NCBI Taxonomy" id="623281"/>
    <lineage>
        <taxon>Bacteria</taxon>
        <taxon>Pseudomonadati</taxon>
        <taxon>Bacteroidota</taxon>
        <taxon>Sphingobacteriia</taxon>
        <taxon>Sphingobacteriales</taxon>
        <taxon>Sphingobacteriaceae</taxon>
        <taxon>Parapedobacter</taxon>
    </lineage>
</organism>
<name>A0A1I1FIZ0_9SPHI</name>
<dbReference type="STRING" id="623281.SAMN05421747_1033"/>
<dbReference type="CDD" id="cd04489">
    <property type="entry name" value="ExoVII_LU_OBF"/>
    <property type="match status" value="1"/>
</dbReference>
<reference evidence="9" key="1">
    <citation type="submission" date="2016-10" db="EMBL/GenBank/DDBJ databases">
        <authorList>
            <person name="Varghese N."/>
            <person name="Submissions S."/>
        </authorList>
    </citation>
    <scope>NUCLEOTIDE SEQUENCE [LARGE SCALE GENOMIC DNA]</scope>
    <source>
        <strain evidence="9">DSM 22900</strain>
    </source>
</reference>
<evidence type="ECO:0000256" key="3">
    <source>
        <dbReference type="ARBA" id="ARBA00022801"/>
    </source>
</evidence>
<feature type="domain" description="Exonuclease VII large subunit C-terminal" evidence="6">
    <location>
        <begin position="142"/>
        <end position="434"/>
    </location>
</feature>
<keyword evidence="1" id="KW-0963">Cytoplasm</keyword>
<proteinExistence type="inferred from homology"/>
<evidence type="ECO:0000256" key="5">
    <source>
        <dbReference type="RuleBase" id="RU004355"/>
    </source>
</evidence>
<dbReference type="Pfam" id="PF02601">
    <property type="entry name" value="Exonuc_VII_L"/>
    <property type="match status" value="1"/>
</dbReference>
<evidence type="ECO:0000313" key="8">
    <source>
        <dbReference type="EMBL" id="SFB99459.1"/>
    </source>
</evidence>
<dbReference type="InterPro" id="IPR025824">
    <property type="entry name" value="OB-fold_nuc-bd_dom"/>
</dbReference>
<evidence type="ECO:0000256" key="2">
    <source>
        <dbReference type="ARBA" id="ARBA00022722"/>
    </source>
</evidence>
<evidence type="ECO:0000256" key="4">
    <source>
        <dbReference type="ARBA" id="ARBA00022839"/>
    </source>
</evidence>
<dbReference type="InterPro" id="IPR003753">
    <property type="entry name" value="Exonuc_VII_L"/>
</dbReference>
<feature type="domain" description="OB-fold nucleic acid binding" evidence="7">
    <location>
        <begin position="11"/>
        <end position="117"/>
    </location>
</feature>
<dbReference type="EC" id="3.1.11.6" evidence="5"/>
<dbReference type="InterPro" id="IPR020579">
    <property type="entry name" value="Exonuc_VII_lsu_C"/>
</dbReference>
<evidence type="ECO:0000313" key="9">
    <source>
        <dbReference type="Proteomes" id="UP000199577"/>
    </source>
</evidence>
<dbReference type="GO" id="GO:0008855">
    <property type="term" value="F:exodeoxyribonuclease VII activity"/>
    <property type="evidence" value="ECO:0007669"/>
    <property type="project" value="UniProtKB-UniRule"/>
</dbReference>
<dbReference type="EMBL" id="FOLL01000003">
    <property type="protein sequence ID" value="SFB99459.1"/>
    <property type="molecule type" value="Genomic_DNA"/>
</dbReference>
<gene>
    <name evidence="8" type="ORF">SAMN05421747_1033</name>
</gene>
<dbReference type="RefSeq" id="WP_090971729.1">
    <property type="nucleotide sequence ID" value="NZ_FOLL01000003.1"/>
</dbReference>
<keyword evidence="3 5" id="KW-0378">Hydrolase</keyword>
<dbReference type="Proteomes" id="UP000199577">
    <property type="component" value="Unassembled WGS sequence"/>
</dbReference>
<dbReference type="GO" id="GO:0009318">
    <property type="term" value="C:exodeoxyribonuclease VII complex"/>
    <property type="evidence" value="ECO:0007669"/>
    <property type="project" value="UniProtKB-UniRule"/>
</dbReference>
<keyword evidence="9" id="KW-1185">Reference proteome</keyword>
<dbReference type="GO" id="GO:0005737">
    <property type="term" value="C:cytoplasm"/>
    <property type="evidence" value="ECO:0007669"/>
    <property type="project" value="UniProtKB-SubCell"/>
</dbReference>
<evidence type="ECO:0000259" key="7">
    <source>
        <dbReference type="Pfam" id="PF13742"/>
    </source>
</evidence>
<dbReference type="GO" id="GO:0006308">
    <property type="term" value="P:DNA catabolic process"/>
    <property type="evidence" value="ECO:0007669"/>
    <property type="project" value="UniProtKB-UniRule"/>
</dbReference>
<evidence type="ECO:0000256" key="1">
    <source>
        <dbReference type="ARBA" id="ARBA00022490"/>
    </source>
</evidence>
<dbReference type="OrthoDB" id="9802795at2"/>
<protein>
    <recommendedName>
        <fullName evidence="5">Exodeoxyribonuclease 7 large subunit</fullName>
        <ecNumber evidence="5">3.1.11.6</ecNumber>
    </recommendedName>
</protein>
<evidence type="ECO:0000259" key="6">
    <source>
        <dbReference type="Pfam" id="PF02601"/>
    </source>
</evidence>